<feature type="region of interest" description="Disordered" evidence="1">
    <location>
        <begin position="282"/>
        <end position="313"/>
    </location>
</feature>
<gene>
    <name evidence="2" type="ORF">BD410DRAFT_830992</name>
</gene>
<evidence type="ECO:0000313" key="2">
    <source>
        <dbReference type="EMBL" id="TDL18356.1"/>
    </source>
</evidence>
<protein>
    <submittedName>
        <fullName evidence="2">Uncharacterized protein</fullName>
    </submittedName>
</protein>
<organism evidence="2 3">
    <name type="scientific">Rickenella mellea</name>
    <dbReference type="NCBI Taxonomy" id="50990"/>
    <lineage>
        <taxon>Eukaryota</taxon>
        <taxon>Fungi</taxon>
        <taxon>Dikarya</taxon>
        <taxon>Basidiomycota</taxon>
        <taxon>Agaricomycotina</taxon>
        <taxon>Agaricomycetes</taxon>
        <taxon>Hymenochaetales</taxon>
        <taxon>Rickenellaceae</taxon>
        <taxon>Rickenella</taxon>
    </lineage>
</organism>
<dbReference type="VEuPathDB" id="FungiDB:BD410DRAFT_830992"/>
<dbReference type="AlphaFoldDB" id="A0A4Y7PTH7"/>
<accession>A0A4Y7PTH7</accession>
<dbReference type="EMBL" id="ML170209">
    <property type="protein sequence ID" value="TDL18356.1"/>
    <property type="molecule type" value="Genomic_DNA"/>
</dbReference>
<proteinExistence type="predicted"/>
<evidence type="ECO:0000313" key="3">
    <source>
        <dbReference type="Proteomes" id="UP000294933"/>
    </source>
</evidence>
<dbReference type="Proteomes" id="UP000294933">
    <property type="component" value="Unassembled WGS sequence"/>
</dbReference>
<sequence>MNGRRCQTGQQTSTARAFVTLAQSDSHFLLARTLILIYGALYTAGTSTPQTVTAAAQPSLRAEGTRTVGGVVGDPAAQTKTKGKMTKNQLNAMDSGYVAAEAEHAEEVVLGRAVLKETLGCSEAGRMAPSVGIDTHREACLRGGYPPTSGGRCRIFSASDFPSSVTNTASGGSPSSNLTTSIPAMHARTMSLDTNVSGTSMSARIACTLLRSLSAGGRSEATAGETWRGGANHASVTRVQTQNSAWMLGALTPSDAFFFGADVLAGVGLRVGTLTGDGTNTRKCGGRGAEGSKSGRALTPWRKRSASIPSGAGAVPETYHDREYYIGSLTGGGAVMQKSRNGTQKPAIHQANSRTGGGSGVNINFKSATVSWII</sequence>
<name>A0A4Y7PTH7_9AGAM</name>
<reference evidence="2 3" key="1">
    <citation type="submission" date="2018-06" db="EMBL/GenBank/DDBJ databases">
        <title>A transcriptomic atlas of mushroom development highlights an independent origin of complex multicellularity.</title>
        <authorList>
            <consortium name="DOE Joint Genome Institute"/>
            <person name="Krizsan K."/>
            <person name="Almasi E."/>
            <person name="Merenyi Z."/>
            <person name="Sahu N."/>
            <person name="Viragh M."/>
            <person name="Koszo T."/>
            <person name="Mondo S."/>
            <person name="Kiss B."/>
            <person name="Balint B."/>
            <person name="Kues U."/>
            <person name="Barry K."/>
            <person name="Hegedus J.C."/>
            <person name="Henrissat B."/>
            <person name="Johnson J."/>
            <person name="Lipzen A."/>
            <person name="Ohm R."/>
            <person name="Nagy I."/>
            <person name="Pangilinan J."/>
            <person name="Yan J."/>
            <person name="Xiong Y."/>
            <person name="Grigoriev I.V."/>
            <person name="Hibbett D.S."/>
            <person name="Nagy L.G."/>
        </authorList>
    </citation>
    <scope>NUCLEOTIDE SEQUENCE [LARGE SCALE GENOMIC DNA]</scope>
    <source>
        <strain evidence="2 3">SZMC22713</strain>
    </source>
</reference>
<evidence type="ECO:0000256" key="1">
    <source>
        <dbReference type="SAM" id="MobiDB-lite"/>
    </source>
</evidence>
<keyword evidence="3" id="KW-1185">Reference proteome</keyword>